<accession>A0A369Q8J4</accession>
<evidence type="ECO:0008006" key="4">
    <source>
        <dbReference type="Google" id="ProtNLM"/>
    </source>
</evidence>
<name>A0A369Q8J4_9SPHN</name>
<dbReference type="AlphaFoldDB" id="A0A369Q8J4"/>
<evidence type="ECO:0000313" key="2">
    <source>
        <dbReference type="EMBL" id="RDC59249.1"/>
    </source>
</evidence>
<keyword evidence="1" id="KW-0472">Membrane</keyword>
<dbReference type="Proteomes" id="UP000253727">
    <property type="component" value="Unassembled WGS sequence"/>
</dbReference>
<feature type="transmembrane region" description="Helical" evidence="1">
    <location>
        <begin position="219"/>
        <end position="236"/>
    </location>
</feature>
<feature type="transmembrane region" description="Helical" evidence="1">
    <location>
        <begin position="156"/>
        <end position="179"/>
    </location>
</feature>
<dbReference type="InterPro" id="IPR038330">
    <property type="entry name" value="TspO/MBR-related_sf"/>
</dbReference>
<feature type="transmembrane region" description="Helical" evidence="1">
    <location>
        <begin position="21"/>
        <end position="43"/>
    </location>
</feature>
<feature type="transmembrane region" description="Helical" evidence="1">
    <location>
        <begin position="121"/>
        <end position="144"/>
    </location>
</feature>
<gene>
    <name evidence="2" type="ORF">HME9302_00436</name>
</gene>
<organism evidence="2 3">
    <name type="scientific">Alteripontixanthobacter maritimus</name>
    <dbReference type="NCBI Taxonomy" id="2161824"/>
    <lineage>
        <taxon>Bacteria</taxon>
        <taxon>Pseudomonadati</taxon>
        <taxon>Pseudomonadota</taxon>
        <taxon>Alphaproteobacteria</taxon>
        <taxon>Sphingomonadales</taxon>
        <taxon>Erythrobacteraceae</taxon>
        <taxon>Alteripontixanthobacter</taxon>
    </lineage>
</organism>
<keyword evidence="3" id="KW-1185">Reference proteome</keyword>
<dbReference type="EMBL" id="QBKA01000002">
    <property type="protein sequence ID" value="RDC59249.1"/>
    <property type="molecule type" value="Genomic_DNA"/>
</dbReference>
<dbReference type="PANTHER" id="PTHR33802">
    <property type="entry name" value="SI:CH211-161H7.5-RELATED"/>
    <property type="match status" value="1"/>
</dbReference>
<dbReference type="Gene3D" id="1.20.1260.100">
    <property type="entry name" value="TspO/MBR protein"/>
    <property type="match status" value="1"/>
</dbReference>
<feature type="transmembrane region" description="Helical" evidence="1">
    <location>
        <begin position="242"/>
        <end position="261"/>
    </location>
</feature>
<protein>
    <recommendedName>
        <fullName evidence="4">Tryptophan-rich sensory protein</fullName>
    </recommendedName>
</protein>
<dbReference type="PANTHER" id="PTHR33802:SF1">
    <property type="entry name" value="XK-RELATED PROTEIN"/>
    <property type="match status" value="1"/>
</dbReference>
<reference evidence="2 3" key="1">
    <citation type="submission" date="2018-04" db="EMBL/GenBank/DDBJ databases">
        <title>Altererythrobacter sp. HME9302 genome sequencing and assembly.</title>
        <authorList>
            <person name="Kang H."/>
            <person name="Kim H."/>
            <person name="Joh K."/>
        </authorList>
    </citation>
    <scope>NUCLEOTIDE SEQUENCE [LARGE SCALE GENOMIC DNA]</scope>
    <source>
        <strain evidence="2 3">HME9302</strain>
    </source>
</reference>
<feature type="transmembrane region" description="Helical" evidence="1">
    <location>
        <begin position="98"/>
        <end position="115"/>
    </location>
</feature>
<keyword evidence="1" id="KW-0812">Transmembrane</keyword>
<evidence type="ECO:0000313" key="3">
    <source>
        <dbReference type="Proteomes" id="UP000253727"/>
    </source>
</evidence>
<feature type="transmembrane region" description="Helical" evidence="1">
    <location>
        <begin position="191"/>
        <end position="212"/>
    </location>
</feature>
<feature type="transmembrane region" description="Helical" evidence="1">
    <location>
        <begin position="63"/>
        <end position="86"/>
    </location>
</feature>
<evidence type="ECO:0000256" key="1">
    <source>
        <dbReference type="SAM" id="Phobius"/>
    </source>
</evidence>
<keyword evidence="1" id="KW-1133">Transmembrane helix</keyword>
<proteinExistence type="predicted"/>
<sequence>MHAYGKGWNRMTQTLQTYRSTAQRAAIVLAVFFQIGSTFLPNLGFGEPIGDRSDDVRTLITPAGWAFAIWGPLFFGSIVFAIYQALPKQHHNALLKRIGWFAAAALAGNGVWATWTTLNEISAPSAVIIAATLVCFLIVLRVFVRWADRFTTGERWCAVLPLSALAAWLTAATIVNISASLKYHGVDAGDAAASITAAIIVVGGVIAAFAILRSEGNPWYTLVFLWALLAIYLKGGQEAQPVALAAFGSGLLVMLAALARLRNPANRAHWFG</sequence>
<comment type="caution">
    <text evidence="2">The sequence shown here is derived from an EMBL/GenBank/DDBJ whole genome shotgun (WGS) entry which is preliminary data.</text>
</comment>